<protein>
    <submittedName>
        <fullName evidence="2">Uncharacterized protein</fullName>
    </submittedName>
</protein>
<gene>
    <name evidence="2" type="ORF">QYF61_018572</name>
</gene>
<name>A0AAN7S991_MYCAM</name>
<evidence type="ECO:0000256" key="1">
    <source>
        <dbReference type="SAM" id="MobiDB-lite"/>
    </source>
</evidence>
<dbReference type="Proteomes" id="UP001333110">
    <property type="component" value="Unassembled WGS sequence"/>
</dbReference>
<evidence type="ECO:0000313" key="2">
    <source>
        <dbReference type="EMBL" id="KAK4831632.1"/>
    </source>
</evidence>
<sequence length="212" mass="22682">MILKVFSNLNDSMILGLGWFSIRTTPEGKSGADGQRWSCGVAGGLGRGQKDPRTKLPGTQGKGWSSQEGRRKAQSSRLSQPFIYVSDDISVPLPLPREKQRASKAKGIYLICHASKTQADNGEDEMPDLRSPSEDKHMTASRRGSGPSYLQQSLTSDKVNAAQEAHMELDLPALQSSTADGPMSWAGEAHSAGVLGVQVLGVKAQLQSTFAA</sequence>
<organism evidence="2 3">
    <name type="scientific">Mycteria americana</name>
    <name type="common">Wood stork</name>
    <dbReference type="NCBI Taxonomy" id="33587"/>
    <lineage>
        <taxon>Eukaryota</taxon>
        <taxon>Metazoa</taxon>
        <taxon>Chordata</taxon>
        <taxon>Craniata</taxon>
        <taxon>Vertebrata</taxon>
        <taxon>Euteleostomi</taxon>
        <taxon>Archelosauria</taxon>
        <taxon>Archosauria</taxon>
        <taxon>Dinosauria</taxon>
        <taxon>Saurischia</taxon>
        <taxon>Theropoda</taxon>
        <taxon>Coelurosauria</taxon>
        <taxon>Aves</taxon>
        <taxon>Neognathae</taxon>
        <taxon>Neoaves</taxon>
        <taxon>Aequornithes</taxon>
        <taxon>Ciconiiformes</taxon>
        <taxon>Ciconiidae</taxon>
        <taxon>Mycteria</taxon>
    </lineage>
</organism>
<proteinExistence type="predicted"/>
<evidence type="ECO:0000313" key="3">
    <source>
        <dbReference type="Proteomes" id="UP001333110"/>
    </source>
</evidence>
<keyword evidence="3" id="KW-1185">Reference proteome</keyword>
<dbReference type="AlphaFoldDB" id="A0AAN7S991"/>
<feature type="compositionally biased region" description="Basic and acidic residues" evidence="1">
    <location>
        <begin position="127"/>
        <end position="138"/>
    </location>
</feature>
<comment type="caution">
    <text evidence="2">The sequence shown here is derived from an EMBL/GenBank/DDBJ whole genome shotgun (WGS) entry which is preliminary data.</text>
</comment>
<accession>A0AAN7S991</accession>
<feature type="region of interest" description="Disordered" evidence="1">
    <location>
        <begin position="42"/>
        <end position="77"/>
    </location>
</feature>
<reference evidence="2 3" key="1">
    <citation type="journal article" date="2023" name="J. Hered.">
        <title>Chromosome-level genome of the wood stork (Mycteria americana) provides insight into avian chromosome evolution.</title>
        <authorList>
            <person name="Flamio R. Jr."/>
            <person name="Ramstad K.M."/>
        </authorList>
    </citation>
    <scope>NUCLEOTIDE SEQUENCE [LARGE SCALE GENOMIC DNA]</scope>
    <source>
        <strain evidence="2">JAX WOST 10</strain>
    </source>
</reference>
<feature type="region of interest" description="Disordered" evidence="1">
    <location>
        <begin position="119"/>
        <end position="155"/>
    </location>
</feature>
<dbReference type="EMBL" id="JAUNZN010000001">
    <property type="protein sequence ID" value="KAK4831632.1"/>
    <property type="molecule type" value="Genomic_DNA"/>
</dbReference>